<reference evidence="6 7" key="1">
    <citation type="submission" date="2024-01" db="EMBL/GenBank/DDBJ databases">
        <title>The genomes of 5 underutilized Papilionoideae crops provide insights into root nodulation and disease resistance.</title>
        <authorList>
            <person name="Yuan L."/>
        </authorList>
    </citation>
    <scope>NUCLEOTIDE SEQUENCE [LARGE SCALE GENOMIC DNA]</scope>
    <source>
        <strain evidence="6">LY-2023</strain>
        <tissue evidence="6">Leaf</tissue>
    </source>
</reference>
<keyword evidence="4 5" id="KW-0472">Membrane</keyword>
<evidence type="ECO:0000256" key="3">
    <source>
        <dbReference type="ARBA" id="ARBA00022989"/>
    </source>
</evidence>
<name>A0AAN9F7K0_CLITE</name>
<evidence type="ECO:0000256" key="5">
    <source>
        <dbReference type="SAM" id="Phobius"/>
    </source>
</evidence>
<dbReference type="EMBL" id="JAYKXN010000007">
    <property type="protein sequence ID" value="KAK7271109.1"/>
    <property type="molecule type" value="Genomic_DNA"/>
</dbReference>
<evidence type="ECO:0000256" key="2">
    <source>
        <dbReference type="ARBA" id="ARBA00022692"/>
    </source>
</evidence>
<dbReference type="FunFam" id="1.20.1280.290:FF:000009">
    <property type="entry name" value="PQ loop repeat family protein"/>
    <property type="match status" value="1"/>
</dbReference>
<dbReference type="Pfam" id="PF04193">
    <property type="entry name" value="PQ-loop"/>
    <property type="match status" value="1"/>
</dbReference>
<keyword evidence="2 5" id="KW-0812">Transmembrane</keyword>
<feature type="transmembrane region" description="Helical" evidence="5">
    <location>
        <begin position="29"/>
        <end position="47"/>
    </location>
</feature>
<dbReference type="SMART" id="SM00679">
    <property type="entry name" value="CTNS"/>
    <property type="match status" value="1"/>
</dbReference>
<comment type="caution">
    <text evidence="6">The sequence shown here is derived from an EMBL/GenBank/DDBJ whole genome shotgun (WGS) entry which is preliminary data.</text>
</comment>
<feature type="transmembrane region" description="Helical" evidence="5">
    <location>
        <begin position="142"/>
        <end position="163"/>
    </location>
</feature>
<proteinExistence type="predicted"/>
<keyword evidence="3 5" id="KW-1133">Transmembrane helix</keyword>
<sequence>MATSTSLCLGNHHCLELAKMLMSSNVRETASTTLGLISVFVWIVAEIPQIITNYRRKSTEGLAVAFLLTWLIGDIFNLFGCLLEPATVSVSLASDFSYPGLACSQFPSSWCMDISHAYRVRYKLSVLQFEHVLILRTQLYTAVLYFIITVSLCSQAIYYGYIYPRLKCNRQLKIEMPTNVGQSKSGLEKANDVDRSIKFDDFKTAIGLSSPIPLPARRLYYQ</sequence>
<keyword evidence="7" id="KW-1185">Reference proteome</keyword>
<evidence type="ECO:0000313" key="6">
    <source>
        <dbReference type="EMBL" id="KAK7271109.1"/>
    </source>
</evidence>
<dbReference type="InterPro" id="IPR051415">
    <property type="entry name" value="LAAT-1"/>
</dbReference>
<dbReference type="GO" id="GO:0098852">
    <property type="term" value="C:lytic vacuole membrane"/>
    <property type="evidence" value="ECO:0007669"/>
    <property type="project" value="UniProtKB-ARBA"/>
</dbReference>
<evidence type="ECO:0000256" key="1">
    <source>
        <dbReference type="ARBA" id="ARBA00004141"/>
    </source>
</evidence>
<dbReference type="GO" id="GO:0015174">
    <property type="term" value="F:basic amino acid transmembrane transporter activity"/>
    <property type="evidence" value="ECO:0007669"/>
    <property type="project" value="UniProtKB-ARBA"/>
</dbReference>
<accession>A0AAN9F7K0</accession>
<dbReference type="AlphaFoldDB" id="A0AAN9F7K0"/>
<gene>
    <name evidence="6" type="ORF">RJT34_26742</name>
</gene>
<protein>
    <submittedName>
        <fullName evidence="6">Uncharacterized protein</fullName>
    </submittedName>
</protein>
<feature type="transmembrane region" description="Helical" evidence="5">
    <location>
        <begin position="59"/>
        <end position="79"/>
    </location>
</feature>
<dbReference type="PANTHER" id="PTHR16201:SF44">
    <property type="entry name" value="SEVEN TRANSMEMBRANE PROTEIN 1"/>
    <property type="match status" value="1"/>
</dbReference>
<evidence type="ECO:0000256" key="4">
    <source>
        <dbReference type="ARBA" id="ARBA00023136"/>
    </source>
</evidence>
<dbReference type="PANTHER" id="PTHR16201">
    <property type="entry name" value="SEVEN TRANSMEMBRANE PROTEIN 1-RELATED"/>
    <property type="match status" value="1"/>
</dbReference>
<organism evidence="6 7">
    <name type="scientific">Clitoria ternatea</name>
    <name type="common">Butterfly pea</name>
    <dbReference type="NCBI Taxonomy" id="43366"/>
    <lineage>
        <taxon>Eukaryota</taxon>
        <taxon>Viridiplantae</taxon>
        <taxon>Streptophyta</taxon>
        <taxon>Embryophyta</taxon>
        <taxon>Tracheophyta</taxon>
        <taxon>Spermatophyta</taxon>
        <taxon>Magnoliopsida</taxon>
        <taxon>eudicotyledons</taxon>
        <taxon>Gunneridae</taxon>
        <taxon>Pentapetalae</taxon>
        <taxon>rosids</taxon>
        <taxon>fabids</taxon>
        <taxon>Fabales</taxon>
        <taxon>Fabaceae</taxon>
        <taxon>Papilionoideae</taxon>
        <taxon>50 kb inversion clade</taxon>
        <taxon>NPAAA clade</taxon>
        <taxon>indigoferoid/millettioid clade</taxon>
        <taxon>Phaseoleae</taxon>
        <taxon>Clitoria</taxon>
    </lineage>
</organism>
<evidence type="ECO:0000313" key="7">
    <source>
        <dbReference type="Proteomes" id="UP001359559"/>
    </source>
</evidence>
<comment type="subcellular location">
    <subcellularLocation>
        <location evidence="1">Membrane</location>
        <topology evidence="1">Multi-pass membrane protein</topology>
    </subcellularLocation>
</comment>
<dbReference type="Gene3D" id="1.20.1280.290">
    <property type="match status" value="1"/>
</dbReference>
<dbReference type="Proteomes" id="UP001359559">
    <property type="component" value="Unassembled WGS sequence"/>
</dbReference>
<dbReference type="InterPro" id="IPR006603">
    <property type="entry name" value="PQ-loop_rpt"/>
</dbReference>